<dbReference type="InterPro" id="IPR031053">
    <property type="entry name" value="ALC1"/>
</dbReference>
<dbReference type="GO" id="GO:0005634">
    <property type="term" value="C:nucleus"/>
    <property type="evidence" value="ECO:0007669"/>
    <property type="project" value="UniProtKB-SubCell"/>
</dbReference>
<dbReference type="InterPro" id="IPR027417">
    <property type="entry name" value="P-loop_NTPase"/>
</dbReference>
<dbReference type="EMBL" id="SKCS01000406">
    <property type="protein sequence ID" value="TNN08606.1"/>
    <property type="molecule type" value="Genomic_DNA"/>
</dbReference>
<keyword evidence="4" id="KW-0378">Hydrolase</keyword>
<dbReference type="InterPro" id="IPR000330">
    <property type="entry name" value="SNF2_N"/>
</dbReference>
<dbReference type="GO" id="GO:0005524">
    <property type="term" value="F:ATP binding"/>
    <property type="evidence" value="ECO:0007669"/>
    <property type="project" value="UniProtKB-KW"/>
</dbReference>
<dbReference type="Gene3D" id="3.40.50.300">
    <property type="entry name" value="P-loop containing nucleotide triphosphate hydrolases"/>
    <property type="match status" value="1"/>
</dbReference>
<dbReference type="InterPro" id="IPR043472">
    <property type="entry name" value="Macro_dom-like"/>
</dbReference>
<dbReference type="PANTHER" id="PTHR47157:SF1">
    <property type="entry name" value="CHROMODOMAIN-HELICASE-DNA-BINDING PROTEIN 1-LIKE"/>
    <property type="match status" value="1"/>
</dbReference>
<dbReference type="SUPFAM" id="SSF52949">
    <property type="entry name" value="Macro domain-like"/>
    <property type="match status" value="1"/>
</dbReference>
<evidence type="ECO:0000256" key="5">
    <source>
        <dbReference type="ARBA" id="ARBA00022840"/>
    </source>
</evidence>
<dbReference type="GO" id="GO:0016787">
    <property type="term" value="F:hydrolase activity"/>
    <property type="evidence" value="ECO:0007669"/>
    <property type="project" value="UniProtKB-KW"/>
</dbReference>
<dbReference type="AlphaFoldDB" id="A0A4Z2CWH6"/>
<evidence type="ECO:0000256" key="6">
    <source>
        <dbReference type="ARBA" id="ARBA00023242"/>
    </source>
</evidence>
<sequence length="1149" mass="130949">MDCLLKSCEKLAKPASSIEVSKLEECGMVRLVPRDYQLQGITWLINCDSQGHGGLLCDEMGLGKTCQVICFILAVSNRKSDATFLIVSPLSVIENWRCELQSIAPNLTFMTYIGDKATRRNLRSDYNKSIRILLTTYELCINDEGFFKTLHWDYVIVDEGHRLKNSNTLLYSMLTETCLNIRFILTGTPVQNNLEELFNLLHFVAPNYFHKNLRSTFLTYFENSDKSNETDEDMAKILRPFLLRRIKQNVLTDLPPRADILIYHSLTALQTQIYRALLTRNADLFGFIINQHNNLHIHNRLHNLIMHLRKCVNHPYLFDGVEPEPFTLGEHLIQASSKLILLDLLLHFLYNPYNSDNVEKPFKPSDSKPVHKVLVFSQMTRMLDIIQDYLTLRGYSYERLDGSVRGDDRFQAVKSFNNDQETFVFLLSTRAGGQGLNLVAADTVIFVDNDFNPQIDVQAAGRAHRIGQTKPVRIIRLVCRNTIEEAILFRAENKLKLAARVLNATDFKRQQENNDDKPFTFDELNNVLKFGLAKLLNITENNGDNNNDVNNKNSTENEMDYIKPNFVQMLGETDQTTGQWLPIPPSTMNDDTLNTCGWVLLTNETFRHCEPSEADQEAVKKLQQDYELSKGKLKYEGVLNGDDIDDESLLSENATTSKSSNSNFTKLNSSRKHLSLEEIEARNKKTAETKAKLEVKRKEAQAKRIAARLEKKLSLWKSVGYKTFSVFRDESSEAELNHYPNPKSHVDQVDDDINVDSIFKSDDFKNETREDSESNEFSHETSAGIYYKIGDASEPLSIFSLNKSQRELDGTPPYFVCTTVDDSGHWSHGGIFRTLRIRSNNQVKGAYELAGQMDDLNLGDCLIVPVINSKYSSSSSSAKKEIKTFDDYLVNCNEITKSVGNDEWISNFCGLLVAQKHSNRTYSAGEAPDLQLNSLEKSLSALGMACSRLKLCSIHIPRLGHGTQTFTWYRIERLLRKHLVDHHRISVYVYYYRPGNTNNHVSSNSPTVCVASSSSTSAPHKSVKRKASPSYSQVNHDQKLETIRPTKYLYNLFTGKSFYIDSFPCDNNIKNTNVDDNDDVKKLKRIITAYDGVVVTNLDSSVTHIIYVGEGNQQLKSINKENCFQLSESWIWQSIKKRICLPESDYIIM</sequence>
<comment type="subcellular location">
    <subcellularLocation>
        <location evidence="1">Nucleus</location>
    </subcellularLocation>
</comment>
<keyword evidence="12" id="KW-0347">Helicase</keyword>
<dbReference type="Pfam" id="PF00271">
    <property type="entry name" value="Helicase_C"/>
    <property type="match status" value="1"/>
</dbReference>
<evidence type="ECO:0000259" key="9">
    <source>
        <dbReference type="PROSITE" id="PS50172"/>
    </source>
</evidence>
<feature type="domain" description="BRCT" evidence="9">
    <location>
        <begin position="1048"/>
        <end position="1148"/>
    </location>
</feature>
<evidence type="ECO:0000256" key="1">
    <source>
        <dbReference type="ARBA" id="ARBA00004123"/>
    </source>
</evidence>
<dbReference type="STRING" id="6182.A0A4Z2CWH6"/>
<dbReference type="SMART" id="SM00490">
    <property type="entry name" value="HELICc"/>
    <property type="match status" value="1"/>
</dbReference>
<evidence type="ECO:0000259" key="11">
    <source>
        <dbReference type="PROSITE" id="PS51194"/>
    </source>
</evidence>
<feature type="coiled-coil region" evidence="7">
    <location>
        <begin position="676"/>
        <end position="712"/>
    </location>
</feature>
<evidence type="ECO:0000256" key="7">
    <source>
        <dbReference type="SAM" id="Coils"/>
    </source>
</evidence>
<evidence type="ECO:0000256" key="3">
    <source>
        <dbReference type="ARBA" id="ARBA00022741"/>
    </source>
</evidence>
<evidence type="ECO:0000256" key="8">
    <source>
        <dbReference type="SAM" id="MobiDB-lite"/>
    </source>
</evidence>
<dbReference type="SMART" id="SM00487">
    <property type="entry name" value="DEXDc"/>
    <property type="match status" value="1"/>
</dbReference>
<name>A0A4Z2CWH6_SCHJA</name>
<dbReference type="PROSITE" id="PS51194">
    <property type="entry name" value="HELICASE_CTER"/>
    <property type="match status" value="1"/>
</dbReference>
<dbReference type="OrthoDB" id="448448at2759"/>
<keyword evidence="5" id="KW-0067">ATP-binding</keyword>
<evidence type="ECO:0000256" key="2">
    <source>
        <dbReference type="ARBA" id="ARBA00007025"/>
    </source>
</evidence>
<organism evidence="12 13">
    <name type="scientific">Schistosoma japonicum</name>
    <name type="common">Blood fluke</name>
    <dbReference type="NCBI Taxonomy" id="6182"/>
    <lineage>
        <taxon>Eukaryota</taxon>
        <taxon>Metazoa</taxon>
        <taxon>Spiralia</taxon>
        <taxon>Lophotrochozoa</taxon>
        <taxon>Platyhelminthes</taxon>
        <taxon>Trematoda</taxon>
        <taxon>Digenea</taxon>
        <taxon>Strigeidida</taxon>
        <taxon>Schistosomatoidea</taxon>
        <taxon>Schistosomatidae</taxon>
        <taxon>Schistosoma</taxon>
    </lineage>
</organism>
<reference evidence="12 13" key="1">
    <citation type="submission" date="2019-03" db="EMBL/GenBank/DDBJ databases">
        <title>An improved genome assembly of the fluke Schistosoma japonicum.</title>
        <authorList>
            <person name="Hu W."/>
            <person name="Luo F."/>
            <person name="Yin M."/>
            <person name="Mo X."/>
            <person name="Sun C."/>
            <person name="Wu Q."/>
            <person name="Zhu B."/>
            <person name="Xiang M."/>
            <person name="Wang J."/>
            <person name="Wang Y."/>
            <person name="Zhang T."/>
            <person name="Xu B."/>
            <person name="Zheng H."/>
            <person name="Feng Z."/>
        </authorList>
    </citation>
    <scope>NUCLEOTIDE SEQUENCE [LARGE SCALE GENOMIC DNA]</scope>
    <source>
        <strain evidence="12">HuSjv2</strain>
        <tissue evidence="12">Worms</tissue>
    </source>
</reference>
<dbReference type="PROSITE" id="PS51192">
    <property type="entry name" value="HELICASE_ATP_BIND_1"/>
    <property type="match status" value="1"/>
</dbReference>
<comment type="caution">
    <text evidence="12">The sequence shown here is derived from an EMBL/GenBank/DDBJ whole genome shotgun (WGS) entry which is preliminary data.</text>
</comment>
<dbReference type="Gene3D" id="3.40.220.10">
    <property type="entry name" value="Leucine Aminopeptidase, subunit E, domain 1"/>
    <property type="match status" value="1"/>
</dbReference>
<feature type="region of interest" description="Disordered" evidence="8">
    <location>
        <begin position="1013"/>
        <end position="1036"/>
    </location>
</feature>
<evidence type="ECO:0000313" key="13">
    <source>
        <dbReference type="Proteomes" id="UP000311919"/>
    </source>
</evidence>
<evidence type="ECO:0000259" key="10">
    <source>
        <dbReference type="PROSITE" id="PS51192"/>
    </source>
</evidence>
<dbReference type="SUPFAM" id="SSF52540">
    <property type="entry name" value="P-loop containing nucleoside triphosphate hydrolases"/>
    <property type="match status" value="2"/>
</dbReference>
<evidence type="ECO:0000256" key="4">
    <source>
        <dbReference type="ARBA" id="ARBA00022801"/>
    </source>
</evidence>
<keyword evidence="3" id="KW-0547">Nucleotide-binding</keyword>
<dbReference type="InterPro" id="IPR036420">
    <property type="entry name" value="BRCT_dom_sf"/>
</dbReference>
<dbReference type="InterPro" id="IPR049730">
    <property type="entry name" value="SNF2/RAD54-like_C"/>
</dbReference>
<dbReference type="PROSITE" id="PS50172">
    <property type="entry name" value="BRCT"/>
    <property type="match status" value="1"/>
</dbReference>
<keyword evidence="12" id="KW-0238">DNA-binding</keyword>
<dbReference type="GO" id="GO:0003677">
    <property type="term" value="F:DNA binding"/>
    <property type="evidence" value="ECO:0007669"/>
    <property type="project" value="UniProtKB-KW"/>
</dbReference>
<evidence type="ECO:0000313" key="12">
    <source>
        <dbReference type="EMBL" id="TNN08606.1"/>
    </source>
</evidence>
<dbReference type="InterPro" id="IPR031916">
    <property type="entry name" value="LIG3_BRCT"/>
</dbReference>
<dbReference type="InterPro" id="IPR001357">
    <property type="entry name" value="BRCT_dom"/>
</dbReference>
<protein>
    <submittedName>
        <fullName evidence="12">Chromodomain-helicase-DNA-binding protein</fullName>
    </submittedName>
</protein>
<dbReference type="PANTHER" id="PTHR47157">
    <property type="entry name" value="CHROMODOMAIN-HELICASE-DNA-BINDING PROTEIN 1-LIKE"/>
    <property type="match status" value="1"/>
</dbReference>
<proteinExistence type="inferred from homology"/>
<feature type="domain" description="Helicase C-terminal" evidence="11">
    <location>
        <begin position="357"/>
        <end position="525"/>
    </location>
</feature>
<dbReference type="Proteomes" id="UP000311919">
    <property type="component" value="Unassembled WGS sequence"/>
</dbReference>
<dbReference type="Pfam" id="PF00176">
    <property type="entry name" value="SNF2-rel_dom"/>
    <property type="match status" value="1"/>
</dbReference>
<dbReference type="GO" id="GO:0006281">
    <property type="term" value="P:DNA repair"/>
    <property type="evidence" value="ECO:0007669"/>
    <property type="project" value="InterPro"/>
</dbReference>
<dbReference type="GO" id="GO:0003678">
    <property type="term" value="F:DNA helicase activity"/>
    <property type="evidence" value="ECO:0007669"/>
    <property type="project" value="InterPro"/>
</dbReference>
<keyword evidence="6" id="KW-0539">Nucleus</keyword>
<keyword evidence="7" id="KW-0175">Coiled coil</keyword>
<keyword evidence="13" id="KW-1185">Reference proteome</keyword>
<dbReference type="SUPFAM" id="SSF52113">
    <property type="entry name" value="BRCT domain"/>
    <property type="match status" value="1"/>
</dbReference>
<dbReference type="Pfam" id="PF16759">
    <property type="entry name" value="LIG3_BRCT"/>
    <property type="match status" value="1"/>
</dbReference>
<dbReference type="SMART" id="SM00292">
    <property type="entry name" value="BRCT"/>
    <property type="match status" value="1"/>
</dbReference>
<dbReference type="Gene3D" id="3.40.50.10810">
    <property type="entry name" value="Tandem AAA-ATPase domain"/>
    <property type="match status" value="1"/>
</dbReference>
<comment type="similarity">
    <text evidence="2">Belongs to the SNF2/RAD54 helicase family.</text>
</comment>
<dbReference type="CDD" id="cd18793">
    <property type="entry name" value="SF2_C_SNF"/>
    <property type="match status" value="1"/>
</dbReference>
<dbReference type="Gene3D" id="3.40.50.10190">
    <property type="entry name" value="BRCT domain"/>
    <property type="match status" value="1"/>
</dbReference>
<dbReference type="InterPro" id="IPR001650">
    <property type="entry name" value="Helicase_C-like"/>
</dbReference>
<dbReference type="InterPro" id="IPR038718">
    <property type="entry name" value="SNF2-like_sf"/>
</dbReference>
<feature type="domain" description="Helicase ATP-binding" evidence="10">
    <location>
        <begin position="45"/>
        <end position="207"/>
    </location>
</feature>
<accession>A0A4Z2CWH6</accession>
<gene>
    <name evidence="12" type="ORF">EWB00_006942</name>
</gene>
<dbReference type="GO" id="GO:0006338">
    <property type="term" value="P:chromatin remodeling"/>
    <property type="evidence" value="ECO:0007669"/>
    <property type="project" value="InterPro"/>
</dbReference>
<dbReference type="InterPro" id="IPR014001">
    <property type="entry name" value="Helicase_ATP-bd"/>
</dbReference>